<keyword evidence="6" id="KW-1185">Reference proteome</keyword>
<dbReference type="InterPro" id="IPR050955">
    <property type="entry name" value="Plant_Biomass_Hydrol_Est"/>
</dbReference>
<gene>
    <name evidence="5" type="ORF">Raf01_44510</name>
</gene>
<dbReference type="InterPro" id="IPR003140">
    <property type="entry name" value="PLipase/COase/thioEstase"/>
</dbReference>
<evidence type="ECO:0000313" key="5">
    <source>
        <dbReference type="EMBL" id="GIH16279.1"/>
    </source>
</evidence>
<feature type="domain" description="Phospholipase/carboxylesterase/thioesterase" evidence="4">
    <location>
        <begin position="123"/>
        <end position="226"/>
    </location>
</feature>
<dbReference type="GO" id="GO:0016787">
    <property type="term" value="F:hydrolase activity"/>
    <property type="evidence" value="ECO:0007669"/>
    <property type="project" value="UniProtKB-KW"/>
</dbReference>
<dbReference type="RefSeq" id="WP_239133804.1">
    <property type="nucleotide sequence ID" value="NZ_BONZ01000041.1"/>
</dbReference>
<dbReference type="PANTHER" id="PTHR43037">
    <property type="entry name" value="UNNAMED PRODUCT-RELATED"/>
    <property type="match status" value="1"/>
</dbReference>
<reference evidence="5" key="1">
    <citation type="submission" date="2021-01" db="EMBL/GenBank/DDBJ databases">
        <title>Whole genome shotgun sequence of Rugosimonospora africana NBRC 104875.</title>
        <authorList>
            <person name="Komaki H."/>
            <person name="Tamura T."/>
        </authorList>
    </citation>
    <scope>NUCLEOTIDE SEQUENCE</scope>
    <source>
        <strain evidence="5">NBRC 104875</strain>
    </source>
</reference>
<dbReference type="Pfam" id="PF02230">
    <property type="entry name" value="Abhydrolase_2"/>
    <property type="match status" value="1"/>
</dbReference>
<evidence type="ECO:0000256" key="3">
    <source>
        <dbReference type="SAM" id="MobiDB-lite"/>
    </source>
</evidence>
<dbReference type="Gene3D" id="3.40.50.1820">
    <property type="entry name" value="alpha/beta hydrolase"/>
    <property type="match status" value="1"/>
</dbReference>
<proteinExistence type="predicted"/>
<sequence>MSEEPGSPHVRPEENSRHGRLSVRLRPPVAGDARTGLRHHEGPTGDLLAASYVPAPVDGGPYRLVLLLHGAGGAPRQALDLLLPVADQNRFLLLAPQSSASTWDLILDGYGPDVRRIDRLLEEVVDSYPVEHVTIGGFSDGASYALSLGLTNGDFFDSVLAFSPGFAAPLLTHGQPRVFVSHGTGDSVLPIDRCSRRIVPWLRTLEYGVTYDEFTGGHEVPESIVTSATGWLLSGADASLYPQSPPV</sequence>
<feature type="region of interest" description="Disordered" evidence="3">
    <location>
        <begin position="1"/>
        <end position="41"/>
    </location>
</feature>
<dbReference type="EMBL" id="BONZ01000041">
    <property type="protein sequence ID" value="GIH16279.1"/>
    <property type="molecule type" value="Genomic_DNA"/>
</dbReference>
<comment type="caution">
    <text evidence="5">The sequence shown here is derived from an EMBL/GenBank/DDBJ whole genome shotgun (WGS) entry which is preliminary data.</text>
</comment>
<accession>A0A8J3QSU9</accession>
<evidence type="ECO:0000313" key="6">
    <source>
        <dbReference type="Proteomes" id="UP000642748"/>
    </source>
</evidence>
<evidence type="ECO:0000256" key="2">
    <source>
        <dbReference type="ARBA" id="ARBA00022801"/>
    </source>
</evidence>
<dbReference type="PANTHER" id="PTHR43037:SF5">
    <property type="entry name" value="FERULOYL ESTERASE"/>
    <property type="match status" value="1"/>
</dbReference>
<dbReference type="AlphaFoldDB" id="A0A8J3QSU9"/>
<evidence type="ECO:0000256" key="1">
    <source>
        <dbReference type="ARBA" id="ARBA00022729"/>
    </source>
</evidence>
<keyword evidence="2" id="KW-0378">Hydrolase</keyword>
<organism evidence="5 6">
    <name type="scientific">Rugosimonospora africana</name>
    <dbReference type="NCBI Taxonomy" id="556532"/>
    <lineage>
        <taxon>Bacteria</taxon>
        <taxon>Bacillati</taxon>
        <taxon>Actinomycetota</taxon>
        <taxon>Actinomycetes</taxon>
        <taxon>Micromonosporales</taxon>
        <taxon>Micromonosporaceae</taxon>
        <taxon>Rugosimonospora</taxon>
    </lineage>
</organism>
<dbReference type="SUPFAM" id="SSF53474">
    <property type="entry name" value="alpha/beta-Hydrolases"/>
    <property type="match status" value="1"/>
</dbReference>
<evidence type="ECO:0000259" key="4">
    <source>
        <dbReference type="Pfam" id="PF02230"/>
    </source>
</evidence>
<name>A0A8J3QSU9_9ACTN</name>
<dbReference type="InterPro" id="IPR029058">
    <property type="entry name" value="AB_hydrolase_fold"/>
</dbReference>
<dbReference type="Proteomes" id="UP000642748">
    <property type="component" value="Unassembled WGS sequence"/>
</dbReference>
<protein>
    <submittedName>
        <fullName evidence="5">Serine esterase</fullName>
    </submittedName>
</protein>
<keyword evidence="1" id="KW-0732">Signal</keyword>